<accession>F8L7S2</accession>
<proteinExistence type="predicted"/>
<dbReference type="STRING" id="331113.SNE_A09400"/>
<dbReference type="AlphaFoldDB" id="F8L7S2"/>
<organism evidence="1 2">
    <name type="scientific">Simkania negevensis (strain ATCC VR-1471 / DSM 27360 / Z)</name>
    <dbReference type="NCBI Taxonomy" id="331113"/>
    <lineage>
        <taxon>Bacteria</taxon>
        <taxon>Pseudomonadati</taxon>
        <taxon>Chlamydiota</taxon>
        <taxon>Chlamydiia</taxon>
        <taxon>Parachlamydiales</taxon>
        <taxon>Simkaniaceae</taxon>
        <taxon>Simkania</taxon>
    </lineage>
</organism>
<evidence type="ECO:0000313" key="2">
    <source>
        <dbReference type="Proteomes" id="UP000000496"/>
    </source>
</evidence>
<gene>
    <name evidence="1" type="ordered locus">SNE_A09400</name>
</gene>
<dbReference type="EMBL" id="FR872582">
    <property type="protein sequence ID" value="CCB88817.1"/>
    <property type="molecule type" value="Genomic_DNA"/>
</dbReference>
<reference evidence="1 2" key="2">
    <citation type="journal article" date="2011" name="Mol. Biol. Evol.">
        <title>Unity in variety--the pan-genome of the Chlamydiae.</title>
        <authorList>
            <person name="Collingro A."/>
            <person name="Tischler P."/>
            <person name="Weinmaier T."/>
            <person name="Penz T."/>
            <person name="Heinz E."/>
            <person name="Brunham R.C."/>
            <person name="Read T.D."/>
            <person name="Bavoil P.M."/>
            <person name="Sachse K."/>
            <person name="Kahane S."/>
            <person name="Friedman M.G."/>
            <person name="Rattei T."/>
            <person name="Myers G.S."/>
            <person name="Horn M."/>
        </authorList>
    </citation>
    <scope>NUCLEOTIDE SEQUENCE [LARGE SCALE GENOMIC DNA]</scope>
    <source>
        <strain evidence="2">ATCC VR-1471 / Z</strain>
    </source>
</reference>
<dbReference type="HOGENOM" id="CLU_1026356_0_0_0"/>
<reference key="1">
    <citation type="journal article" date="2011" name="Mol. Biol. Evol.">
        <title>Unity in variety -- the pan-genome of the Chlamydiae.</title>
        <authorList>
            <person name="Collingro A."/>
            <person name="Tischler P."/>
            <person name="Weinmaier T."/>
            <person name="Penz T."/>
            <person name="Heinz E."/>
            <person name="Brunham R.C."/>
            <person name="Read T.D."/>
            <person name="Bavoil P.M."/>
            <person name="Sachse K."/>
            <person name="Kahane S."/>
            <person name="Friedman M.G."/>
            <person name="Rattei T."/>
            <person name="Myers G.S.A."/>
            <person name="Horn M."/>
        </authorList>
    </citation>
    <scope>NUCLEOTIDE SEQUENCE</scope>
    <source>
        <strain>Z</strain>
    </source>
</reference>
<evidence type="ECO:0000313" key="1">
    <source>
        <dbReference type="EMBL" id="CCB88817.1"/>
    </source>
</evidence>
<protein>
    <submittedName>
        <fullName evidence="1">Uncharacterized protein</fullName>
    </submittedName>
</protein>
<dbReference type="Proteomes" id="UP000000496">
    <property type="component" value="Chromosome gsn.131"/>
</dbReference>
<sequence>MLGMSIAVSIHLFSPSPYAGHTVVGCGDNINLKQREEPEKIAKFLTPSSSPIDPVSWIDPSRERSASPLHYSHLIDSDSSSQKTALETVTSIQDEGYEVKTVDLNVLKKTVQGLENTPVDLDSGTILYSPFMQATNESLLIPIQKTLKLCIVRDIQSRCHWPKEYAWFLEKMPKDVPGLIQFMYDERVLSELTSAEVTVLKHAYQLGFTYFDLGSSIYTATNSPVQLTLTPEDKEALKQAYSQVYLILSRLISPPRDSIDQEDDNLHTEVR</sequence>
<keyword evidence="2" id="KW-1185">Reference proteome</keyword>
<name>F8L7S2_SIMNZ</name>
<dbReference type="KEGG" id="sng:SNE_A09400"/>